<dbReference type="RefSeq" id="WP_278025426.1">
    <property type="nucleotide sequence ID" value="NZ_SGWX01000001.1"/>
</dbReference>
<evidence type="ECO:0000313" key="1">
    <source>
        <dbReference type="EMBL" id="RZS61211.1"/>
    </source>
</evidence>
<accession>A0A4Q7M1T8</accession>
<evidence type="ECO:0000313" key="2">
    <source>
        <dbReference type="Proteomes" id="UP000293852"/>
    </source>
</evidence>
<gene>
    <name evidence="1" type="ORF">EV386_1502</name>
</gene>
<keyword evidence="2" id="KW-1185">Reference proteome</keyword>
<dbReference type="AlphaFoldDB" id="A0A4Q7M1T8"/>
<name>A0A4Q7M1T8_9MICO</name>
<organism evidence="1 2">
    <name type="scientific">Xylanimonas ulmi</name>
    <dbReference type="NCBI Taxonomy" id="228973"/>
    <lineage>
        <taxon>Bacteria</taxon>
        <taxon>Bacillati</taxon>
        <taxon>Actinomycetota</taxon>
        <taxon>Actinomycetes</taxon>
        <taxon>Micrococcales</taxon>
        <taxon>Promicromonosporaceae</taxon>
        <taxon>Xylanimonas</taxon>
    </lineage>
</organism>
<proteinExistence type="predicted"/>
<comment type="caution">
    <text evidence="1">The sequence shown here is derived from an EMBL/GenBank/DDBJ whole genome shotgun (WGS) entry which is preliminary data.</text>
</comment>
<sequence>MAPNAIVGITAAQRDQVSAWLADPPEHFSPVHGDLGDDIDLDF</sequence>
<dbReference type="Proteomes" id="UP000293852">
    <property type="component" value="Unassembled WGS sequence"/>
</dbReference>
<dbReference type="EMBL" id="SGWX01000001">
    <property type="protein sequence ID" value="RZS61211.1"/>
    <property type="molecule type" value="Genomic_DNA"/>
</dbReference>
<protein>
    <submittedName>
        <fullName evidence="1">Uncharacterized protein</fullName>
    </submittedName>
</protein>
<reference evidence="1 2" key="1">
    <citation type="submission" date="2019-02" db="EMBL/GenBank/DDBJ databases">
        <title>Sequencing the genomes of 1000 actinobacteria strains.</title>
        <authorList>
            <person name="Klenk H.-P."/>
        </authorList>
    </citation>
    <scope>NUCLEOTIDE SEQUENCE [LARGE SCALE GENOMIC DNA]</scope>
    <source>
        <strain evidence="1 2">DSM 16932</strain>
    </source>
</reference>